<accession>A0AAV5AZX1</accession>
<dbReference type="AlphaFoldDB" id="A0AAV5AZX1"/>
<dbReference type="Pfam" id="PF19775">
    <property type="entry name" value="DUF6261"/>
    <property type="match status" value="1"/>
</dbReference>
<dbReference type="EMBL" id="BQKB01000007">
    <property type="protein sequence ID" value="GJM51946.1"/>
    <property type="molecule type" value="Genomic_DNA"/>
</dbReference>
<keyword evidence="4" id="KW-1185">Reference proteome</keyword>
<proteinExistence type="predicted"/>
<sequence length="247" mass="28912">MKNKRLEFNFQRLWNSEYSLIVERIIEMVKRHNPESLQLKRPYEALAAYKDDLAKIEKQVKVSGFTAELSELDNLRDRITSYLFTQIQSLKRLEIAPYSENAKILEQFFTSYGYNRNLIRENYTSQTDNTKKMLGAIAKDTAVQNAFDALHLTDLLTRLGKANTDFDTLFRTRNTELSQVPDVNIKNIRAEVDQVLTKLFTAIEFCKEEYPDKDYLPLINELTELLNYHKAQIKARKGKKNNENKSQ</sequence>
<dbReference type="InterPro" id="IPR046228">
    <property type="entry name" value="DUF6261"/>
</dbReference>
<evidence type="ECO:0000313" key="4">
    <source>
        <dbReference type="Proteomes" id="UP001208692"/>
    </source>
</evidence>
<evidence type="ECO:0000313" key="3">
    <source>
        <dbReference type="Proteomes" id="UP001207736"/>
    </source>
</evidence>
<name>A0AAV5AZX1_9FLAO</name>
<organism evidence="1 3">
    <name type="scientific">Capnocytophaga catalasegens</name>
    <dbReference type="NCBI Taxonomy" id="1004260"/>
    <lineage>
        <taxon>Bacteria</taxon>
        <taxon>Pseudomonadati</taxon>
        <taxon>Bacteroidota</taxon>
        <taxon>Flavobacteriia</taxon>
        <taxon>Flavobacteriales</taxon>
        <taxon>Flavobacteriaceae</taxon>
        <taxon>Capnocytophaga</taxon>
    </lineage>
</organism>
<dbReference type="RefSeq" id="WP_264845547.1">
    <property type="nucleotide sequence ID" value="NZ_BPMA01000012.1"/>
</dbReference>
<reference evidence="1 4" key="1">
    <citation type="submission" date="2021-11" db="EMBL/GenBank/DDBJ databases">
        <title>Draft genome sequence of Capnocytophaga sp. strain KC07075 isolated from cat oral cavity.</title>
        <authorList>
            <person name="Suzuki M."/>
            <person name="Imaoka K."/>
            <person name="Kimura M."/>
            <person name="Morikawa S."/>
            <person name="Maeda K."/>
        </authorList>
    </citation>
    <scope>NUCLEOTIDE SEQUENCE</scope>
    <source>
        <strain evidence="1">KC07075</strain>
        <strain evidence="2 4">KC07079</strain>
    </source>
</reference>
<protein>
    <submittedName>
        <fullName evidence="1">Uncharacterized protein</fullName>
    </submittedName>
</protein>
<dbReference type="EMBL" id="BQKA01000033">
    <property type="protein sequence ID" value="GJM50793.1"/>
    <property type="molecule type" value="Genomic_DNA"/>
</dbReference>
<evidence type="ECO:0000313" key="1">
    <source>
        <dbReference type="EMBL" id="GJM50793.1"/>
    </source>
</evidence>
<gene>
    <name evidence="1" type="ORF">RCZ15_17660</name>
    <name evidence="2" type="ORF">RCZ16_02640</name>
</gene>
<dbReference type="Proteomes" id="UP001208692">
    <property type="component" value="Unassembled WGS sequence"/>
</dbReference>
<comment type="caution">
    <text evidence="1">The sequence shown here is derived from an EMBL/GenBank/DDBJ whole genome shotgun (WGS) entry which is preliminary data.</text>
</comment>
<evidence type="ECO:0000313" key="2">
    <source>
        <dbReference type="EMBL" id="GJM51946.1"/>
    </source>
</evidence>
<dbReference type="Proteomes" id="UP001207736">
    <property type="component" value="Unassembled WGS sequence"/>
</dbReference>